<dbReference type="InterPro" id="IPR004437">
    <property type="entry name" value="ParB/RepB/Spo0J"/>
</dbReference>
<keyword evidence="7" id="KW-1185">Reference proteome</keyword>
<dbReference type="STRING" id="990288.Atc_2122"/>
<feature type="domain" description="ParB-like N-terminal" evidence="5">
    <location>
        <begin position="1"/>
        <end position="89"/>
    </location>
</feature>
<evidence type="ECO:0000256" key="2">
    <source>
        <dbReference type="ARBA" id="ARBA00022829"/>
    </source>
</evidence>
<dbReference type="Pfam" id="PF02195">
    <property type="entry name" value="ParB_N"/>
    <property type="match status" value="1"/>
</dbReference>
<dbReference type="SUPFAM" id="SSF110849">
    <property type="entry name" value="ParB/Sulfiredoxin"/>
    <property type="match status" value="1"/>
</dbReference>
<evidence type="ECO:0000313" key="6">
    <source>
        <dbReference type="EMBL" id="AEK58770.1"/>
    </source>
</evidence>
<dbReference type="GO" id="GO:0005694">
    <property type="term" value="C:chromosome"/>
    <property type="evidence" value="ECO:0007669"/>
    <property type="project" value="TreeGrafter"/>
</dbReference>
<dbReference type="PANTHER" id="PTHR33375">
    <property type="entry name" value="CHROMOSOME-PARTITIONING PROTEIN PARB-RELATED"/>
    <property type="match status" value="1"/>
</dbReference>
<dbReference type="NCBIfam" id="TIGR00180">
    <property type="entry name" value="parB_part"/>
    <property type="match status" value="1"/>
</dbReference>
<comment type="similarity">
    <text evidence="1">Belongs to the ParB family.</text>
</comment>
<dbReference type="GO" id="GO:0003677">
    <property type="term" value="F:DNA binding"/>
    <property type="evidence" value="ECO:0007669"/>
    <property type="project" value="UniProtKB-KW"/>
</dbReference>
<dbReference type="HOGENOM" id="CLU_035398_0_0_6"/>
<dbReference type="NCBIfam" id="TIGR03734">
    <property type="entry name" value="PRTRC_parB"/>
    <property type="match status" value="1"/>
</dbReference>
<dbReference type="InterPro" id="IPR003115">
    <property type="entry name" value="ParB_N"/>
</dbReference>
<dbReference type="InterPro" id="IPR022396">
    <property type="entry name" value="PRTRC_ParB"/>
</dbReference>
<name>F9ZRY5_ACICS</name>
<feature type="compositionally biased region" description="Acidic residues" evidence="4">
    <location>
        <begin position="343"/>
        <end position="362"/>
    </location>
</feature>
<dbReference type="KEGG" id="acu:Atc_2122"/>
<dbReference type="Pfam" id="PF17762">
    <property type="entry name" value="HTH_ParB"/>
    <property type="match status" value="1"/>
</dbReference>
<evidence type="ECO:0000259" key="5">
    <source>
        <dbReference type="SMART" id="SM00470"/>
    </source>
</evidence>
<feature type="region of interest" description="Disordered" evidence="4">
    <location>
        <begin position="1"/>
        <end position="20"/>
    </location>
</feature>
<evidence type="ECO:0000256" key="4">
    <source>
        <dbReference type="SAM" id="MobiDB-lite"/>
    </source>
</evidence>
<dbReference type="Gene3D" id="3.90.1530.30">
    <property type="match status" value="1"/>
</dbReference>
<dbReference type="PANTHER" id="PTHR33375:SF1">
    <property type="entry name" value="CHROMOSOME-PARTITIONING PROTEIN PARB-RELATED"/>
    <property type="match status" value="1"/>
</dbReference>
<dbReference type="InterPro" id="IPR036086">
    <property type="entry name" value="ParB/Sulfiredoxin_sf"/>
</dbReference>
<proteinExistence type="inferred from homology"/>
<reference evidence="6 7" key="1">
    <citation type="journal article" date="2011" name="J. Genet. Genomics">
        <title>Unraveling the Acidithiobacillus caldus complete genome and its central metabolisms for carbon assimilation.</title>
        <authorList>
            <person name="You X.Y."/>
            <person name="Guo X."/>
            <person name="Zheng H.J."/>
            <person name="Zhang M.J."/>
            <person name="Liu L.J."/>
            <person name="Zhu Y.Q."/>
            <person name="Zhu B."/>
            <person name="Wang S.Y."/>
            <person name="Zhao G.P."/>
            <person name="Poetsch A."/>
            <person name="Jiang C.Y."/>
            <person name="Liu S.J."/>
        </authorList>
    </citation>
    <scope>NUCLEOTIDE SEQUENCE [LARGE SCALE GENOMIC DNA]</scope>
    <source>
        <strain evidence="6 7">SM-1</strain>
    </source>
</reference>
<dbReference type="FunFam" id="3.90.1530.30:FF:000001">
    <property type="entry name" value="Chromosome partitioning protein ParB"/>
    <property type="match status" value="1"/>
</dbReference>
<dbReference type="Gene3D" id="1.10.10.2830">
    <property type="match status" value="1"/>
</dbReference>
<sequence length="556" mass="60235">MQVQISQIQPGNNPRKYMDPGELEELTSSVRSLGILQPIVVKKAEGERFSIVAGHRRFAAAQAAGLTEVPVHIVDEDIDGDAAALAENVIRADMSPAEECNAAIHLLKRNHGDIEEVCLLLGWTRDKLTRRVALSSCSVKVREALARREIKLGIAELLASVPEQANQDKALEKIIANDLSVAEVRAFLSKLTQKLEKAIFDKTECQTCRFNTALQATLFSEVVAEDAYCTNGECFARKTEAAVRAKADTIRDDFPMVRMVGISDPETYTKLLADGSHGVGAQQCTACKQCANYGAIVWNTPGHEGEIEADICFDLDCHEKMVAAAHPVASVTTSAAATGIDPEPGDSEPLDDERESGEDPEPDATASEAGSCCGGTTAPHTGMLTNAVREYRRSVWNQAAIMTLVQNPEKGHILLLVLLSKGWNTDRLAIAETLHKYGVTGGSLDTMCATFETAEAKRKIPNLTAAAAASAVVLMSEAQVQETLRYLHPDLSEHWQINADYLKLLTKSQIEAVCEELGLRDTLPAKVFSGKKDQIISGILNAGVDFTGLVPQHMQY</sequence>
<dbReference type="GO" id="GO:0007059">
    <property type="term" value="P:chromosome segregation"/>
    <property type="evidence" value="ECO:0007669"/>
    <property type="project" value="UniProtKB-KW"/>
</dbReference>
<dbReference type="AlphaFoldDB" id="F9ZRY5"/>
<organism evidence="6 7">
    <name type="scientific">Acidithiobacillus caldus (strain SM-1)</name>
    <dbReference type="NCBI Taxonomy" id="990288"/>
    <lineage>
        <taxon>Bacteria</taxon>
        <taxon>Pseudomonadati</taxon>
        <taxon>Pseudomonadota</taxon>
        <taxon>Acidithiobacillia</taxon>
        <taxon>Acidithiobacillales</taxon>
        <taxon>Acidithiobacillaceae</taxon>
        <taxon>Acidithiobacillus</taxon>
    </lineage>
</organism>
<keyword evidence="3" id="KW-0238">DNA-binding</keyword>
<dbReference type="Proteomes" id="UP000006135">
    <property type="component" value="Chromosome"/>
</dbReference>
<dbReference type="RefSeq" id="WP_014003269.1">
    <property type="nucleotide sequence ID" value="NC_015850.1"/>
</dbReference>
<evidence type="ECO:0000256" key="3">
    <source>
        <dbReference type="ARBA" id="ARBA00023125"/>
    </source>
</evidence>
<dbReference type="GeneID" id="92933077"/>
<protein>
    <recommendedName>
        <fullName evidence="5">ParB-like N-terminal domain-containing protein</fullName>
    </recommendedName>
</protein>
<feature type="region of interest" description="Disordered" evidence="4">
    <location>
        <begin position="333"/>
        <end position="378"/>
    </location>
</feature>
<dbReference type="InterPro" id="IPR041468">
    <property type="entry name" value="HTH_ParB/Spo0J"/>
</dbReference>
<dbReference type="InterPro" id="IPR050336">
    <property type="entry name" value="Chromosome_partition/occlusion"/>
</dbReference>
<evidence type="ECO:0000313" key="7">
    <source>
        <dbReference type="Proteomes" id="UP000006135"/>
    </source>
</evidence>
<keyword evidence="2" id="KW-0159">Chromosome partition</keyword>
<dbReference type="OrthoDB" id="9796891at2"/>
<gene>
    <name evidence="6" type="ordered locus">Atc_2122</name>
</gene>
<feature type="compositionally biased region" description="Polar residues" evidence="4">
    <location>
        <begin position="1"/>
        <end position="12"/>
    </location>
</feature>
<evidence type="ECO:0000256" key="1">
    <source>
        <dbReference type="ARBA" id="ARBA00006295"/>
    </source>
</evidence>
<accession>F9ZRY5</accession>
<dbReference type="SMART" id="SM00470">
    <property type="entry name" value="ParB"/>
    <property type="match status" value="1"/>
</dbReference>
<dbReference type="EMBL" id="CP002573">
    <property type="protein sequence ID" value="AEK58770.1"/>
    <property type="molecule type" value="Genomic_DNA"/>
</dbReference>